<dbReference type="InterPro" id="IPR011990">
    <property type="entry name" value="TPR-like_helical_dom_sf"/>
</dbReference>
<protein>
    <recommendedName>
        <fullName evidence="2">Tetratricopeptide repeat protein</fullName>
    </recommendedName>
</protein>
<evidence type="ECO:0000313" key="1">
    <source>
        <dbReference type="EMBL" id="SLM13628.1"/>
    </source>
</evidence>
<dbReference type="Gene3D" id="1.25.40.10">
    <property type="entry name" value="Tetratricopeptide repeat domain"/>
    <property type="match status" value="1"/>
</dbReference>
<dbReference type="SUPFAM" id="SSF48452">
    <property type="entry name" value="TPR-like"/>
    <property type="match status" value="1"/>
</dbReference>
<reference evidence="1" key="1">
    <citation type="submission" date="2017-02" db="EMBL/GenBank/DDBJ databases">
        <authorList>
            <person name="Regsiter A."/>
            <person name="William W."/>
        </authorList>
    </citation>
    <scope>NUCLEOTIDE SEQUENCE</scope>
    <source>
        <strain evidence="1">Bib</strain>
    </source>
</reference>
<organism evidence="1">
    <name type="scientific">uncultured spirochete</name>
    <dbReference type="NCBI Taxonomy" id="156406"/>
    <lineage>
        <taxon>Bacteria</taxon>
        <taxon>Pseudomonadati</taxon>
        <taxon>Spirochaetota</taxon>
        <taxon>Spirochaetia</taxon>
        <taxon>Spirochaetales</taxon>
        <taxon>environmental samples</taxon>
    </lineage>
</organism>
<dbReference type="AlphaFoldDB" id="A0A3P3XJB0"/>
<dbReference type="EMBL" id="FWDM01000022">
    <property type="protein sequence ID" value="SLM13628.1"/>
    <property type="molecule type" value="Genomic_DNA"/>
</dbReference>
<proteinExistence type="predicted"/>
<gene>
    <name evidence="1" type="ORF">SPIROBIBN47_290144</name>
</gene>
<accession>A0A3P3XJB0</accession>
<sequence length="303" mass="32731">MRVLHSRRQKVGQLASAMAFVLLLLNGYYTGAQQAPAQSAFLAPPQNPSSVGNFQFPFAGALSPKQELLPGVAFPQELSADAVKAFLGLRDDVYNNVPPETIDAMAASLLKIVAGAPLSPADRSLMNARIAYLAGRSWNDHKNKKQAVPWFEQAVSAARSVIDISGETPTSLIVLAEPLGELSILKDLGFLLANGPKIGQYASKALESDPHNIKALLLKASALAYPPPIWGGNYKKALEAYAAILPITEPGLPRDVLFDLRVGIATAYANLKLSEHAAWWFRAALELYPENNYAKSELEKLSQ</sequence>
<name>A0A3P3XJB0_9SPIR</name>
<evidence type="ECO:0008006" key="2">
    <source>
        <dbReference type="Google" id="ProtNLM"/>
    </source>
</evidence>